<dbReference type="Proteomes" id="UP000630805">
    <property type="component" value="Unassembled WGS sequence"/>
</dbReference>
<evidence type="ECO:0000313" key="2">
    <source>
        <dbReference type="EMBL" id="NVO54542.1"/>
    </source>
</evidence>
<comment type="caution">
    <text evidence="2">The sequence shown here is derived from an EMBL/GenBank/DDBJ whole genome shotgun (WGS) entry which is preliminary data.</text>
</comment>
<proteinExistence type="predicted"/>
<keyword evidence="3" id="KW-1185">Reference proteome</keyword>
<dbReference type="RefSeq" id="WP_176861532.1">
    <property type="nucleotide sequence ID" value="NZ_JABXWT010000001.1"/>
</dbReference>
<reference evidence="2 3" key="1">
    <citation type="submission" date="2020-06" db="EMBL/GenBank/DDBJ databases">
        <authorList>
            <person name="Cao W.R."/>
        </authorList>
    </citation>
    <scope>NUCLEOTIDE SEQUENCE [LARGE SCALE GENOMIC DNA]</scope>
    <source>
        <strain evidence="2 3">B1Z28</strain>
    </source>
</reference>
<dbReference type="EMBL" id="JABXWT010000001">
    <property type="protein sequence ID" value="NVO54542.1"/>
    <property type="molecule type" value="Genomic_DNA"/>
</dbReference>
<dbReference type="PANTHER" id="PTHR28004">
    <property type="entry name" value="ZGC:162816-RELATED"/>
    <property type="match status" value="1"/>
</dbReference>
<organism evidence="2 3">
    <name type="scientific">Ruegeria haliotis</name>
    <dbReference type="NCBI Taxonomy" id="2747601"/>
    <lineage>
        <taxon>Bacteria</taxon>
        <taxon>Pseudomonadati</taxon>
        <taxon>Pseudomonadota</taxon>
        <taxon>Alphaproteobacteria</taxon>
        <taxon>Rhodobacterales</taxon>
        <taxon>Roseobacteraceae</taxon>
        <taxon>Ruegeria</taxon>
    </lineage>
</organism>
<evidence type="ECO:0000313" key="3">
    <source>
        <dbReference type="Proteomes" id="UP000630805"/>
    </source>
</evidence>
<dbReference type="Pfam" id="PF01168">
    <property type="entry name" value="Ala_racemase_N"/>
    <property type="match status" value="1"/>
</dbReference>
<gene>
    <name evidence="2" type="ORF">HW561_01900</name>
</gene>
<dbReference type="InterPro" id="IPR001608">
    <property type="entry name" value="Ala_racemase_N"/>
</dbReference>
<sequence length="374" mass="40523">MSDRYLSQLSETLRHHGVDHPIAVIDLDRLDANCRAALAGVDTGLHRRLVAKSLPCLPLLDHIRSLVPTSGLMTFSEPMLHELLGVETGTDHLIGKPLPVRSAARVLAAHSDAVDRVQWLIDTPERLHEYLTLSEDTKSPLRLSLELDIGLHRGGLTPDQVDQVAQAITTHPYARLSGVMGYEAHLAKLPTFLRSRANRVCAEIYRQAVAALPDTDGQLCLNTGGSLTFQSYSSDGTANEVAFGSVLVKPSDFDHAMTQDFQPAAFVATPILKAIPSNLLPGLEFLPRRNKTDIAVSGGHYLGQPVFPSGFAYSSIFGRSSNQEVWTGPASTQVGPGDIALIRPSQSEAVLNQFGSVLAVRGNQVIHEWPCLPN</sequence>
<dbReference type="Gene3D" id="3.20.20.10">
    <property type="entry name" value="Alanine racemase"/>
    <property type="match status" value="1"/>
</dbReference>
<dbReference type="PANTHER" id="PTHR28004:SF2">
    <property type="entry name" value="D-SERINE DEHYDRATASE"/>
    <property type="match status" value="1"/>
</dbReference>
<dbReference type="SUPFAM" id="SSF51419">
    <property type="entry name" value="PLP-binding barrel"/>
    <property type="match status" value="1"/>
</dbReference>
<name>A0ABX2PMQ1_9RHOB</name>
<accession>A0ABX2PMQ1</accession>
<feature type="domain" description="Alanine racemase N-terminal" evidence="1">
    <location>
        <begin position="25"/>
        <end position="248"/>
    </location>
</feature>
<dbReference type="InterPro" id="IPR051466">
    <property type="entry name" value="D-amino_acid_metab_enzyme"/>
</dbReference>
<protein>
    <submittedName>
        <fullName evidence="2">Alanine racemase</fullName>
    </submittedName>
</protein>
<evidence type="ECO:0000259" key="1">
    <source>
        <dbReference type="Pfam" id="PF01168"/>
    </source>
</evidence>
<dbReference type="InterPro" id="IPR029066">
    <property type="entry name" value="PLP-binding_barrel"/>
</dbReference>